<evidence type="ECO:0000313" key="2">
    <source>
        <dbReference type="EMBL" id="KKR89322.1"/>
    </source>
</evidence>
<feature type="domain" description="Lon N-terminal" evidence="1">
    <location>
        <begin position="30"/>
        <end position="223"/>
    </location>
</feature>
<keyword evidence="2" id="KW-0378">Hydrolase</keyword>
<dbReference type="InterPro" id="IPR027065">
    <property type="entry name" value="Lon_Prtase"/>
</dbReference>
<dbReference type="PANTHER" id="PTHR43718:SF2">
    <property type="entry name" value="LON PROTEASE HOMOLOG, MITOCHONDRIAL"/>
    <property type="match status" value="1"/>
</dbReference>
<dbReference type="PANTHER" id="PTHR43718">
    <property type="entry name" value="LON PROTEASE"/>
    <property type="match status" value="1"/>
</dbReference>
<sequence>MGLTISRPDSRLLNYMVRSSSKITDSYRTVPIVPVRGSVVFPHTDTLVSFGRVKSVAAVNSAFQDDRVIAIFSQKDPRTADPSEEDLNSIGTIATITQMMTTEGEIHALIRGQARITLRELIAEEPFLIGKVEEIAEEIEETPEVGVLAKKIQDLFKKAINLGKQAEIMTVMKLVSTSAEPIEVSDQVASLLEIKPAEKQKILEELNVKKRLGIVLEYLTKEVNALEIEQTISSKTQKRFEDQMKKAMLREKKRTIEQELGEIDEDGEM</sequence>
<accession>A0A0G0XNP3</accession>
<reference evidence="2 3" key="1">
    <citation type="journal article" date="2015" name="Nature">
        <title>rRNA introns, odd ribosomes, and small enigmatic genomes across a large radiation of phyla.</title>
        <authorList>
            <person name="Brown C.T."/>
            <person name="Hug L.A."/>
            <person name="Thomas B.C."/>
            <person name="Sharon I."/>
            <person name="Castelle C.J."/>
            <person name="Singh A."/>
            <person name="Wilkins M.J."/>
            <person name="Williams K.H."/>
            <person name="Banfield J.F."/>
        </authorList>
    </citation>
    <scope>NUCLEOTIDE SEQUENCE [LARGE SCALE GENOMIC DNA]</scope>
</reference>
<comment type="caution">
    <text evidence="2">The sequence shown here is derived from an EMBL/GenBank/DDBJ whole genome shotgun (WGS) entry which is preliminary data.</text>
</comment>
<dbReference type="GO" id="GO:0004176">
    <property type="term" value="F:ATP-dependent peptidase activity"/>
    <property type="evidence" value="ECO:0007669"/>
    <property type="project" value="InterPro"/>
</dbReference>
<keyword evidence="2" id="KW-0645">Protease</keyword>
<dbReference type="GO" id="GO:0005524">
    <property type="term" value="F:ATP binding"/>
    <property type="evidence" value="ECO:0007669"/>
    <property type="project" value="InterPro"/>
</dbReference>
<dbReference type="GO" id="GO:0004252">
    <property type="term" value="F:serine-type endopeptidase activity"/>
    <property type="evidence" value="ECO:0007669"/>
    <property type="project" value="InterPro"/>
</dbReference>
<dbReference type="SMART" id="SM00464">
    <property type="entry name" value="LON"/>
    <property type="match status" value="1"/>
</dbReference>
<evidence type="ECO:0000259" key="1">
    <source>
        <dbReference type="PROSITE" id="PS51787"/>
    </source>
</evidence>
<gene>
    <name evidence="2" type="ORF">UU39_C0042G0001</name>
</gene>
<dbReference type="Gene3D" id="2.30.130.40">
    <property type="entry name" value="LON domain-like"/>
    <property type="match status" value="1"/>
</dbReference>
<dbReference type="Proteomes" id="UP000034275">
    <property type="component" value="Unassembled WGS sequence"/>
</dbReference>
<proteinExistence type="predicted"/>
<dbReference type="InterPro" id="IPR015947">
    <property type="entry name" value="PUA-like_sf"/>
</dbReference>
<dbReference type="Gene3D" id="1.20.58.1480">
    <property type="match status" value="1"/>
</dbReference>
<dbReference type="Pfam" id="PF02190">
    <property type="entry name" value="LON_substr_bdg"/>
    <property type="match status" value="1"/>
</dbReference>
<protein>
    <submittedName>
        <fullName evidence="2">Lon protease</fullName>
    </submittedName>
</protein>
<name>A0A0G0XNP3_9BACT</name>
<dbReference type="PROSITE" id="PS51787">
    <property type="entry name" value="LON_N"/>
    <property type="match status" value="1"/>
</dbReference>
<dbReference type="EMBL" id="LCAL01000042">
    <property type="protein sequence ID" value="KKR89322.1"/>
    <property type="molecule type" value="Genomic_DNA"/>
</dbReference>
<dbReference type="AlphaFoldDB" id="A0A0G0XNP3"/>
<dbReference type="InterPro" id="IPR003111">
    <property type="entry name" value="Lon_prtase_N"/>
</dbReference>
<evidence type="ECO:0000313" key="3">
    <source>
        <dbReference type="Proteomes" id="UP000034275"/>
    </source>
</evidence>
<dbReference type="GO" id="GO:0051131">
    <property type="term" value="P:chaperone-mediated protein complex assembly"/>
    <property type="evidence" value="ECO:0007669"/>
    <property type="project" value="TreeGrafter"/>
</dbReference>
<dbReference type="InterPro" id="IPR046336">
    <property type="entry name" value="Lon_prtase_N_sf"/>
</dbReference>
<dbReference type="GO" id="GO:0003697">
    <property type="term" value="F:single-stranded DNA binding"/>
    <property type="evidence" value="ECO:0007669"/>
    <property type="project" value="TreeGrafter"/>
</dbReference>
<dbReference type="SUPFAM" id="SSF88697">
    <property type="entry name" value="PUA domain-like"/>
    <property type="match status" value="1"/>
</dbReference>
<organism evidence="2 3">
    <name type="scientific">Candidatus Woesebacteria bacterium GW2011_GWD1_41_12</name>
    <dbReference type="NCBI Taxonomy" id="1618593"/>
    <lineage>
        <taxon>Bacteria</taxon>
        <taxon>Candidatus Woeseibacteriota</taxon>
    </lineage>
</organism>
<dbReference type="GO" id="GO:0006515">
    <property type="term" value="P:protein quality control for misfolded or incompletely synthesized proteins"/>
    <property type="evidence" value="ECO:0007669"/>
    <property type="project" value="TreeGrafter"/>
</dbReference>
<feature type="non-terminal residue" evidence="2">
    <location>
        <position position="269"/>
    </location>
</feature>
<dbReference type="GO" id="GO:0007005">
    <property type="term" value="P:mitochondrion organization"/>
    <property type="evidence" value="ECO:0007669"/>
    <property type="project" value="TreeGrafter"/>
</dbReference>